<dbReference type="Pfam" id="PF07714">
    <property type="entry name" value="PK_Tyr_Ser-Thr"/>
    <property type="match status" value="2"/>
</dbReference>
<evidence type="ECO:0000256" key="1">
    <source>
        <dbReference type="PROSITE-ProRule" id="PRU10141"/>
    </source>
</evidence>
<evidence type="ECO:0000313" key="4">
    <source>
        <dbReference type="Proteomes" id="UP000007264"/>
    </source>
</evidence>
<sequence length="658" mass="72866">MIGLASAHPNVVAVYRVVTVANEVEALEVVTADGYNFKTYIVMEYCHKGTLEQHREEGWALLRSDYQRGLVWVLRCLLEVVYGMEYLHSLSIVHGDLKCGNVADFGLSQTSMTDGVSAITSKPGTAVFAAPELLRTGSLAAESDVYSFAVVAWHLISMGSGLTDLEDIQVTYQVLEENWRPDFPEKTPEAFKEVIRECWATDRKDRPSFRDIRGSLTKMLNQEVMTRRESLKVQRSELGVLALLGEVSPPPRIYSAALHSKCLLLSPSSKVFSSHEGQNGTEQHFCGVTITEMLLWLRRTGLGRKKSPELLPQSADQAKLTKTLSEVRTLLSDIEMGPNIGAGTFGSVFKGRWKGTSVAVKIVSHQGAGYHTNAQTSREAMIGMASAHPNVVAVYRVVTEANEVIALEVIAADGYNLKTYIVMEYCDKGTLEQHREEGWALLRSNYQKGLVWVLRCLLEVVFGMEYLHSLSIVHGDLKCANVADFGLSQTGVKDGLSAGTAAFAAPELLRTGSMAAESDVYSFGVVAWHLISMGSGLTDLGDIQIAYQVLEKDWRPDFPEQTPEAYKDVVKRCWATEREARPSFKEVRGSLTDMLNQGQKTHPVDRTKYEDDDVIFKPMPAEVATRRESLRSQCSRSAEVDVLVVLEAINMSPRNHSS</sequence>
<dbReference type="AlphaFoldDB" id="I0YUU9"/>
<keyword evidence="4" id="KW-1185">Reference proteome</keyword>
<dbReference type="GO" id="GO:0004674">
    <property type="term" value="F:protein serine/threonine kinase activity"/>
    <property type="evidence" value="ECO:0007669"/>
    <property type="project" value="TreeGrafter"/>
</dbReference>
<dbReference type="Gene3D" id="3.30.200.20">
    <property type="entry name" value="Phosphorylase Kinase, domain 1"/>
    <property type="match status" value="1"/>
</dbReference>
<dbReference type="RefSeq" id="XP_005646712.1">
    <property type="nucleotide sequence ID" value="XM_005646655.1"/>
</dbReference>
<name>I0YUU9_COCSC</name>
<keyword evidence="1" id="KW-0547">Nucleotide-binding</keyword>
<dbReference type="PANTHER" id="PTHR44329:SF214">
    <property type="entry name" value="PROTEIN KINASE DOMAIN-CONTAINING PROTEIN"/>
    <property type="match status" value="1"/>
</dbReference>
<dbReference type="OrthoDB" id="339325at2759"/>
<evidence type="ECO:0000259" key="2">
    <source>
        <dbReference type="PROSITE" id="PS50011"/>
    </source>
</evidence>
<dbReference type="GeneID" id="17040154"/>
<dbReference type="PROSITE" id="PS00107">
    <property type="entry name" value="PROTEIN_KINASE_ATP"/>
    <property type="match status" value="1"/>
</dbReference>
<dbReference type="EMBL" id="AGSI01000010">
    <property type="protein sequence ID" value="EIE22168.1"/>
    <property type="molecule type" value="Genomic_DNA"/>
</dbReference>
<dbReference type="SUPFAM" id="SSF56112">
    <property type="entry name" value="Protein kinase-like (PK-like)"/>
    <property type="match status" value="2"/>
</dbReference>
<dbReference type="SMART" id="SM00220">
    <property type="entry name" value="S_TKc"/>
    <property type="match status" value="1"/>
</dbReference>
<dbReference type="PROSITE" id="PS50011">
    <property type="entry name" value="PROTEIN_KINASE_DOM"/>
    <property type="match status" value="2"/>
</dbReference>
<feature type="binding site" evidence="1">
    <location>
        <position position="361"/>
    </location>
    <ligand>
        <name>ATP</name>
        <dbReference type="ChEBI" id="CHEBI:30616"/>
    </ligand>
</feature>
<reference evidence="3 4" key="1">
    <citation type="journal article" date="2012" name="Genome Biol.">
        <title>The genome of the polar eukaryotic microalga coccomyxa subellipsoidea reveals traits of cold adaptation.</title>
        <authorList>
            <person name="Blanc G."/>
            <person name="Agarkova I."/>
            <person name="Grimwood J."/>
            <person name="Kuo A."/>
            <person name="Brueggeman A."/>
            <person name="Dunigan D."/>
            <person name="Gurnon J."/>
            <person name="Ladunga I."/>
            <person name="Lindquist E."/>
            <person name="Lucas S."/>
            <person name="Pangilinan J."/>
            <person name="Proschold T."/>
            <person name="Salamov A."/>
            <person name="Schmutz J."/>
            <person name="Weeks D."/>
            <person name="Yamada T."/>
            <person name="Claverie J.M."/>
            <person name="Grigoriev I."/>
            <person name="Van Etten J."/>
            <person name="Lomsadze A."/>
            <person name="Borodovsky M."/>
        </authorList>
    </citation>
    <scope>NUCLEOTIDE SEQUENCE [LARGE SCALE GENOMIC DNA]</scope>
    <source>
        <strain evidence="3 4">C-169</strain>
    </source>
</reference>
<dbReference type="Gene3D" id="1.10.510.10">
    <property type="entry name" value="Transferase(Phosphotransferase) domain 1"/>
    <property type="match status" value="2"/>
</dbReference>
<dbReference type="STRING" id="574566.I0YUU9"/>
<dbReference type="InterPro" id="IPR011009">
    <property type="entry name" value="Kinase-like_dom_sf"/>
</dbReference>
<proteinExistence type="predicted"/>
<dbReference type="InterPro" id="IPR001245">
    <property type="entry name" value="Ser-Thr/Tyr_kinase_cat_dom"/>
</dbReference>
<feature type="domain" description="Protein kinase" evidence="2">
    <location>
        <begin position="1"/>
        <end position="220"/>
    </location>
</feature>
<dbReference type="eggNOG" id="KOG0192">
    <property type="taxonomic scope" value="Eukaryota"/>
</dbReference>
<dbReference type="PANTHER" id="PTHR44329">
    <property type="entry name" value="SERINE/THREONINE-PROTEIN KINASE TNNI3K-RELATED"/>
    <property type="match status" value="1"/>
</dbReference>
<dbReference type="Proteomes" id="UP000007264">
    <property type="component" value="Unassembled WGS sequence"/>
</dbReference>
<comment type="caution">
    <text evidence="3">The sequence shown here is derived from an EMBL/GenBank/DDBJ whole genome shotgun (WGS) entry which is preliminary data.</text>
</comment>
<evidence type="ECO:0000313" key="3">
    <source>
        <dbReference type="EMBL" id="EIE22168.1"/>
    </source>
</evidence>
<keyword evidence="1" id="KW-0067">ATP-binding</keyword>
<gene>
    <name evidence="3" type="ORF">COCSUDRAFT_42547</name>
</gene>
<feature type="domain" description="Protein kinase" evidence="2">
    <location>
        <begin position="334"/>
        <end position="605"/>
    </location>
</feature>
<protein>
    <submittedName>
        <fullName evidence="3">Kinase-like protein</fullName>
    </submittedName>
</protein>
<dbReference type="InterPro" id="IPR051681">
    <property type="entry name" value="Ser/Thr_Kinases-Pseudokinases"/>
</dbReference>
<dbReference type="KEGG" id="csl:COCSUDRAFT_42547"/>
<dbReference type="InterPro" id="IPR017441">
    <property type="entry name" value="Protein_kinase_ATP_BS"/>
</dbReference>
<organism evidence="3 4">
    <name type="scientific">Coccomyxa subellipsoidea (strain C-169)</name>
    <name type="common">Green microalga</name>
    <dbReference type="NCBI Taxonomy" id="574566"/>
    <lineage>
        <taxon>Eukaryota</taxon>
        <taxon>Viridiplantae</taxon>
        <taxon>Chlorophyta</taxon>
        <taxon>core chlorophytes</taxon>
        <taxon>Trebouxiophyceae</taxon>
        <taxon>Trebouxiophyceae incertae sedis</taxon>
        <taxon>Coccomyxaceae</taxon>
        <taxon>Coccomyxa</taxon>
        <taxon>Coccomyxa subellipsoidea</taxon>
    </lineage>
</organism>
<dbReference type="InterPro" id="IPR000719">
    <property type="entry name" value="Prot_kinase_dom"/>
</dbReference>
<dbReference type="GO" id="GO:0005524">
    <property type="term" value="F:ATP binding"/>
    <property type="evidence" value="ECO:0007669"/>
    <property type="project" value="UniProtKB-UniRule"/>
</dbReference>
<accession>I0YUU9</accession>